<dbReference type="InterPro" id="IPR003838">
    <property type="entry name" value="ABC3_permease_C"/>
</dbReference>
<name>U4KSS6_9MOLU</name>
<evidence type="ECO:0000256" key="3">
    <source>
        <dbReference type="ARBA" id="ARBA00022475"/>
    </source>
</evidence>
<evidence type="ECO:0000256" key="8">
    <source>
        <dbReference type="ARBA" id="ARBA00023136"/>
    </source>
</evidence>
<dbReference type="FunFam" id="3.40.50.300:FF:000032">
    <property type="entry name" value="Export ABC transporter ATP-binding protein"/>
    <property type="match status" value="1"/>
</dbReference>
<keyword evidence="6 12" id="KW-0067">ATP-binding</keyword>
<dbReference type="GO" id="GO:0005886">
    <property type="term" value="C:plasma membrane"/>
    <property type="evidence" value="ECO:0007669"/>
    <property type="project" value="UniProtKB-SubCell"/>
</dbReference>
<dbReference type="STRING" id="61635.BN85304330"/>
<dbReference type="GO" id="GO:0016887">
    <property type="term" value="F:ATP hydrolysis activity"/>
    <property type="evidence" value="ECO:0007669"/>
    <property type="project" value="InterPro"/>
</dbReference>
<reference evidence="12 13" key="1">
    <citation type="journal article" date="2013" name="J. Mol. Microbiol. Biotechnol.">
        <title>Analysis of the Complete Genomes of Acholeplasma brassicae , A. palmae and A. laidlawii and Their Comparison to the Obligate Parasites from ' Candidatus Phytoplasma'.</title>
        <authorList>
            <person name="Kube M."/>
            <person name="Siewert C."/>
            <person name="Migdoll A.M."/>
            <person name="Duduk B."/>
            <person name="Holz S."/>
            <person name="Rabus R."/>
            <person name="Seemuller E."/>
            <person name="Mitrovic J."/>
            <person name="Muller I."/>
            <person name="Buttner C."/>
            <person name="Reinhardt R."/>
        </authorList>
    </citation>
    <scope>NUCLEOTIDE SEQUENCE [LARGE SCALE GENOMIC DNA]</scope>
    <source>
        <strain evidence="13">0502</strain>
    </source>
</reference>
<feature type="transmembrane region" description="Helical" evidence="10">
    <location>
        <begin position="704"/>
        <end position="728"/>
    </location>
</feature>
<comment type="similarity">
    <text evidence="9">Belongs to the ABC transporter superfamily. Macrolide exporter (TC 3.A.1.122) family.</text>
</comment>
<evidence type="ECO:0000256" key="5">
    <source>
        <dbReference type="ARBA" id="ARBA00022741"/>
    </source>
</evidence>
<dbReference type="OrthoDB" id="384179at2"/>
<dbReference type="Proteomes" id="UP000032737">
    <property type="component" value="Chromosome"/>
</dbReference>
<keyword evidence="4 10" id="KW-0812">Transmembrane</keyword>
<dbReference type="InterPro" id="IPR003593">
    <property type="entry name" value="AAA+_ATPase"/>
</dbReference>
<dbReference type="InterPro" id="IPR017911">
    <property type="entry name" value="MacB-like_ATP-bd"/>
</dbReference>
<keyword evidence="2" id="KW-0813">Transport</keyword>
<dbReference type="Pfam" id="PF02687">
    <property type="entry name" value="FtsX"/>
    <property type="match status" value="1"/>
</dbReference>
<dbReference type="GO" id="GO:0098796">
    <property type="term" value="C:membrane protein complex"/>
    <property type="evidence" value="ECO:0007669"/>
    <property type="project" value="UniProtKB-ARBA"/>
</dbReference>
<organism evidence="12 13">
    <name type="scientific">Acholeplasma brassicae</name>
    <dbReference type="NCBI Taxonomy" id="61635"/>
    <lineage>
        <taxon>Bacteria</taxon>
        <taxon>Bacillati</taxon>
        <taxon>Mycoplasmatota</taxon>
        <taxon>Mollicutes</taxon>
        <taxon>Acholeplasmatales</taxon>
        <taxon>Acholeplasmataceae</taxon>
        <taxon>Acholeplasma</taxon>
    </lineage>
</organism>
<dbReference type="SMART" id="SM00382">
    <property type="entry name" value="AAA"/>
    <property type="match status" value="1"/>
</dbReference>
<evidence type="ECO:0000256" key="2">
    <source>
        <dbReference type="ARBA" id="ARBA00022448"/>
    </source>
</evidence>
<keyword evidence="7 10" id="KW-1133">Transmembrane helix</keyword>
<evidence type="ECO:0000256" key="4">
    <source>
        <dbReference type="ARBA" id="ARBA00022692"/>
    </source>
</evidence>
<dbReference type="GO" id="GO:0022857">
    <property type="term" value="F:transmembrane transporter activity"/>
    <property type="evidence" value="ECO:0007669"/>
    <property type="project" value="UniProtKB-ARBA"/>
</dbReference>
<evidence type="ECO:0000256" key="6">
    <source>
        <dbReference type="ARBA" id="ARBA00022840"/>
    </source>
</evidence>
<dbReference type="PANTHER" id="PTHR42798:SF6">
    <property type="entry name" value="CELL DIVISION ATP-BINDING PROTEIN FTSE"/>
    <property type="match status" value="1"/>
</dbReference>
<gene>
    <name evidence="12" type="ORF">BN85304330</name>
</gene>
<dbReference type="Pfam" id="PF00005">
    <property type="entry name" value="ABC_tran"/>
    <property type="match status" value="1"/>
</dbReference>
<feature type="domain" description="ABC transporter" evidence="11">
    <location>
        <begin position="2"/>
        <end position="240"/>
    </location>
</feature>
<evidence type="ECO:0000256" key="10">
    <source>
        <dbReference type="SAM" id="Phobius"/>
    </source>
</evidence>
<dbReference type="RefSeq" id="WP_030004313.1">
    <property type="nucleotide sequence ID" value="NC_022549.1"/>
</dbReference>
<feature type="transmembrane region" description="Helical" evidence="10">
    <location>
        <begin position="657"/>
        <end position="683"/>
    </location>
</feature>
<evidence type="ECO:0000256" key="1">
    <source>
        <dbReference type="ARBA" id="ARBA00004429"/>
    </source>
</evidence>
<accession>U4KSS6</accession>
<dbReference type="GO" id="GO:0005524">
    <property type="term" value="F:ATP binding"/>
    <property type="evidence" value="ECO:0007669"/>
    <property type="project" value="UniProtKB-KW"/>
</dbReference>
<protein>
    <submittedName>
        <fullName evidence="12">Putative carbohydrate ABC transporter-like,ATP-binding/permease protein</fullName>
    </submittedName>
</protein>
<evidence type="ECO:0000256" key="7">
    <source>
        <dbReference type="ARBA" id="ARBA00022989"/>
    </source>
</evidence>
<dbReference type="InterPro" id="IPR003439">
    <property type="entry name" value="ABC_transporter-like_ATP-bd"/>
</dbReference>
<dbReference type="PROSITE" id="PS00211">
    <property type="entry name" value="ABC_TRANSPORTER_1"/>
    <property type="match status" value="1"/>
</dbReference>
<evidence type="ECO:0000313" key="13">
    <source>
        <dbReference type="Proteomes" id="UP000032737"/>
    </source>
</evidence>
<feature type="transmembrane region" description="Helical" evidence="10">
    <location>
        <begin position="748"/>
        <end position="770"/>
    </location>
</feature>
<dbReference type="CDD" id="cd03255">
    <property type="entry name" value="ABC_MJ0796_LolCDE_FtsE"/>
    <property type="match status" value="1"/>
</dbReference>
<dbReference type="PANTHER" id="PTHR42798">
    <property type="entry name" value="LIPOPROTEIN-RELEASING SYSTEM ATP-BINDING PROTEIN LOLD"/>
    <property type="match status" value="1"/>
</dbReference>
<evidence type="ECO:0000256" key="9">
    <source>
        <dbReference type="ARBA" id="ARBA00038388"/>
    </source>
</evidence>
<dbReference type="KEGG" id="abra:BN85304330"/>
<dbReference type="Gene3D" id="3.40.50.300">
    <property type="entry name" value="P-loop containing nucleotide triphosphate hydrolases"/>
    <property type="match status" value="1"/>
</dbReference>
<comment type="subcellular location">
    <subcellularLocation>
        <location evidence="1">Cell inner membrane</location>
        <topology evidence="1">Multi-pass membrane protein</topology>
    </subcellularLocation>
</comment>
<dbReference type="InterPro" id="IPR027417">
    <property type="entry name" value="P-loop_NTPase"/>
</dbReference>
<dbReference type="AlphaFoldDB" id="U4KSS6"/>
<sequence length="787" mass="87620">MLQLRDIKKNYIIGQLKIKALKGVSLDFRKNEFVAILGQSGSGKTTLMNLIGGLDQYTSGDLLINGKSTKDFLDKDWDNYRNKRIGFIFQSYNLIPHQTVIANVELAMTLSGISSEERKKRAIEVLTEVGLDDQLYKKPNQLSGGQMQRVAIARALVNNPEVLLADEPTGALDTKTSEQIMNLIKKVASDRLVIMVTHNPDLAASYANRVIKMSDGLITDDSNPYDASKDVVFKNQVESIKQIEKQTKKKTRDKTSMSFTTALSLSLKNLFTKKGRTILTAIAGSIGIIGVALILSLSTGMNNYIDKIQRDTLSSNPLTISETAFDLNAAMSALEDIKVFEKFPTQKKVFVEQVISAEDVMKRNDITESYITFLEENLKEEWVLDVTYQTGLTLDIYDVKDVNETKVYSKLQTEAQSGGPFGGGASPWTMLVNDDFINDQYDVIEGRLPKDKSELVLIVDQYNKVSETVLERLGLKEAGDDLEEVDFSTIFDKEYELTLNDQIYVNVDGVFRLKAPQTINFDETLTLKVVGIIRQNEQTDQSVHSTGFGYMKELYNYVQTESMNSEIVSFMKDNPNLNPLTGTAINEATYKTVLRMFGGNDIPNTINIYPSSFEAKENIKETLINYNKENKDSAIYYTDLAELLGNFFQQMVNTVSYVLIAFTSISLVVSSIMIGIITYVSVLERTKEIGILRAIGARKKDITRVFNAETFLIGGLAGFIGVFISYLLSFPINSIVYNLTEVKNISTLSLPSAIVLIVISIGLTVLAGLIPARGASKKDPVLALRTE</sequence>
<evidence type="ECO:0000259" key="11">
    <source>
        <dbReference type="PROSITE" id="PS50893"/>
    </source>
</evidence>
<proteinExistence type="inferred from homology"/>
<dbReference type="EMBL" id="FO681348">
    <property type="protein sequence ID" value="CCV65454.1"/>
    <property type="molecule type" value="Genomic_DNA"/>
</dbReference>
<keyword evidence="5" id="KW-0547">Nucleotide-binding</keyword>
<evidence type="ECO:0000313" key="12">
    <source>
        <dbReference type="EMBL" id="CCV65454.1"/>
    </source>
</evidence>
<feature type="transmembrane region" description="Helical" evidence="10">
    <location>
        <begin position="278"/>
        <end position="297"/>
    </location>
</feature>
<dbReference type="SUPFAM" id="SSF52540">
    <property type="entry name" value="P-loop containing nucleoside triphosphate hydrolases"/>
    <property type="match status" value="1"/>
</dbReference>
<keyword evidence="3" id="KW-1003">Cell membrane</keyword>
<dbReference type="HOGENOM" id="CLU_000604_9_2_14"/>
<dbReference type="InterPro" id="IPR017871">
    <property type="entry name" value="ABC_transporter-like_CS"/>
</dbReference>
<dbReference type="PROSITE" id="PS50893">
    <property type="entry name" value="ABC_TRANSPORTER_2"/>
    <property type="match status" value="1"/>
</dbReference>
<keyword evidence="13" id="KW-1185">Reference proteome</keyword>
<keyword evidence="8 10" id="KW-0472">Membrane</keyword>